<reference evidence="1" key="2">
    <citation type="submission" date="2014-03" db="EMBL/GenBank/DDBJ databases">
        <authorList>
            <person name="Genoscope - CEA"/>
        </authorList>
    </citation>
    <scope>NUCLEOTIDE SEQUENCE</scope>
</reference>
<proteinExistence type="predicted"/>
<evidence type="ECO:0000313" key="1">
    <source>
        <dbReference type="EMBL" id="CDQ77251.1"/>
    </source>
</evidence>
<protein>
    <submittedName>
        <fullName evidence="1">Uncharacterized protein</fullName>
    </submittedName>
</protein>
<sequence length="113" mass="13316">MRVDRTVDIPVYDISLLRNIWEGREKKYKNKQKKEHERVQKSALAKINQQWQYRIACKTLKSNEVEVLQHYLTRTALNEIQPHQDIPNTGKLSKTIKSLGQQSNMSRENVVNV</sequence>
<gene>
    <name evidence="1" type="ORF">GSONMT00057300001</name>
</gene>
<accession>A0A060XCU7</accession>
<organism evidence="1 2">
    <name type="scientific">Oncorhynchus mykiss</name>
    <name type="common">Rainbow trout</name>
    <name type="synonym">Salmo gairdneri</name>
    <dbReference type="NCBI Taxonomy" id="8022"/>
    <lineage>
        <taxon>Eukaryota</taxon>
        <taxon>Metazoa</taxon>
        <taxon>Chordata</taxon>
        <taxon>Craniata</taxon>
        <taxon>Vertebrata</taxon>
        <taxon>Euteleostomi</taxon>
        <taxon>Actinopterygii</taxon>
        <taxon>Neopterygii</taxon>
        <taxon>Teleostei</taxon>
        <taxon>Protacanthopterygii</taxon>
        <taxon>Salmoniformes</taxon>
        <taxon>Salmonidae</taxon>
        <taxon>Salmoninae</taxon>
        <taxon>Oncorhynchus</taxon>
    </lineage>
</organism>
<reference evidence="1" key="1">
    <citation type="journal article" date="2014" name="Nat. Commun.">
        <title>The rainbow trout genome provides novel insights into evolution after whole-genome duplication in vertebrates.</title>
        <authorList>
            <person name="Berthelot C."/>
            <person name="Brunet F."/>
            <person name="Chalopin D."/>
            <person name="Juanchich A."/>
            <person name="Bernard M."/>
            <person name="Noel B."/>
            <person name="Bento P."/>
            <person name="Da Silva C."/>
            <person name="Labadie K."/>
            <person name="Alberti A."/>
            <person name="Aury J.M."/>
            <person name="Louis A."/>
            <person name="Dehais P."/>
            <person name="Bardou P."/>
            <person name="Montfort J."/>
            <person name="Klopp C."/>
            <person name="Cabau C."/>
            <person name="Gaspin C."/>
            <person name="Thorgaard G.H."/>
            <person name="Boussaha M."/>
            <person name="Quillet E."/>
            <person name="Guyomard R."/>
            <person name="Galiana D."/>
            <person name="Bobe J."/>
            <person name="Volff J.N."/>
            <person name="Genet C."/>
            <person name="Wincker P."/>
            <person name="Jaillon O."/>
            <person name="Roest Crollius H."/>
            <person name="Guiguen Y."/>
        </authorList>
    </citation>
    <scope>NUCLEOTIDE SEQUENCE [LARGE SCALE GENOMIC DNA]</scope>
</reference>
<name>A0A060XCU7_ONCMY</name>
<evidence type="ECO:0000313" key="2">
    <source>
        <dbReference type="Proteomes" id="UP000193380"/>
    </source>
</evidence>
<dbReference type="Proteomes" id="UP000193380">
    <property type="component" value="Unassembled WGS sequence"/>
</dbReference>
<dbReference type="PaxDb" id="8022-A0A060XCU7"/>
<dbReference type="EMBL" id="FR905215">
    <property type="protein sequence ID" value="CDQ77251.1"/>
    <property type="molecule type" value="Genomic_DNA"/>
</dbReference>
<dbReference type="AlphaFoldDB" id="A0A060XCU7"/>
<dbReference type="STRING" id="8022.A0A060XCU7"/>